<dbReference type="OMA" id="HESITIT"/>
<organism evidence="2 3">
    <name type="scientific">Mucor circinelloides f. circinelloides (strain 1006PhL)</name>
    <name type="common">Mucormycosis agent</name>
    <name type="synonym">Calyptromyces circinelloides</name>
    <dbReference type="NCBI Taxonomy" id="1220926"/>
    <lineage>
        <taxon>Eukaryota</taxon>
        <taxon>Fungi</taxon>
        <taxon>Fungi incertae sedis</taxon>
        <taxon>Mucoromycota</taxon>
        <taxon>Mucoromycotina</taxon>
        <taxon>Mucoromycetes</taxon>
        <taxon>Mucorales</taxon>
        <taxon>Mucorineae</taxon>
        <taxon>Mucoraceae</taxon>
        <taxon>Mucor</taxon>
    </lineage>
</organism>
<protein>
    <recommendedName>
        <fullName evidence="1">F-box domain-containing protein</fullName>
    </recommendedName>
</protein>
<accession>S2K8E5</accession>
<dbReference type="EMBL" id="KE123906">
    <property type="protein sequence ID" value="EPB91683.1"/>
    <property type="molecule type" value="Genomic_DNA"/>
</dbReference>
<name>S2K8E5_MUCC1</name>
<dbReference type="Proteomes" id="UP000014254">
    <property type="component" value="Unassembled WGS sequence"/>
</dbReference>
<feature type="domain" description="F-box" evidence="1">
    <location>
        <begin position="1"/>
        <end position="46"/>
    </location>
</feature>
<dbReference type="Pfam" id="PF00646">
    <property type="entry name" value="F-box"/>
    <property type="match status" value="1"/>
</dbReference>
<dbReference type="InterPro" id="IPR001810">
    <property type="entry name" value="F-box_dom"/>
</dbReference>
<dbReference type="InParanoid" id="S2K8E5"/>
<dbReference type="InterPro" id="IPR032675">
    <property type="entry name" value="LRR_dom_sf"/>
</dbReference>
<proteinExistence type="predicted"/>
<evidence type="ECO:0000259" key="1">
    <source>
        <dbReference type="PROSITE" id="PS50181"/>
    </source>
</evidence>
<evidence type="ECO:0000313" key="3">
    <source>
        <dbReference type="Proteomes" id="UP000014254"/>
    </source>
</evidence>
<evidence type="ECO:0000313" key="2">
    <source>
        <dbReference type="EMBL" id="EPB91683.1"/>
    </source>
</evidence>
<dbReference type="PROSITE" id="PS50181">
    <property type="entry name" value="FBOX"/>
    <property type="match status" value="1"/>
</dbReference>
<dbReference type="AlphaFoldDB" id="S2K8E5"/>
<dbReference type="OrthoDB" id="2242631at2759"/>
<dbReference type="Gene3D" id="3.80.10.10">
    <property type="entry name" value="Ribonuclease Inhibitor"/>
    <property type="match status" value="1"/>
</dbReference>
<dbReference type="SUPFAM" id="SSF52047">
    <property type="entry name" value="RNI-like"/>
    <property type="match status" value="1"/>
</dbReference>
<gene>
    <name evidence="2" type="ORF">HMPREF1544_01394</name>
</gene>
<dbReference type="Gene3D" id="1.20.1280.50">
    <property type="match status" value="1"/>
</dbReference>
<dbReference type="VEuPathDB" id="FungiDB:HMPREF1544_01394"/>
<sequence>MIDRIPLEILLHCLSYLPLNEKLECLRVNKSTYNVIHTSDALYESVTITNLEDFTNMHTFFTKYKELSKHVKKLHISDTTLDVNTYMALPALFPNVKDFSFIDTDNPERDYDDKKVCAAFKPWAETLLSLQEFGTPVAAFSLLANVACPQLRNLSLNMIGMEDEETKFALYDYLENCPNVRLLDLKYLNTTIDHMEQIHDHLPNLEVLSLTQVGLPENDSDEDPPNQAEKLETVFISDFTVVTDFDGWLLYMALKYPNLKNLVVGKALDMYDEEVAFEGDYQWGLLELVSTNSKLELFSPQCLQLPPIAFKKMDAAGIKLKKIELSILAEETFPLLMQSQQIHSLTSLTISNTSYSSMTYRNKSKFHQDLKKIKNLKHFRINQSKEEVNSPEDNRVPLDDLLKVLPSLESMQMDFFTLVISRKSKKPFNTKLKKLVLEEVYVEALAVKGQENWKQKSKDLLQELLPNTDIEYRELGDTPELEEYSHLLQFR</sequence>
<keyword evidence="3" id="KW-1185">Reference proteome</keyword>
<reference evidence="3" key="1">
    <citation type="submission" date="2013-05" db="EMBL/GenBank/DDBJ databases">
        <title>The Genome sequence of Mucor circinelloides f. circinelloides 1006PhL.</title>
        <authorList>
            <consortium name="The Broad Institute Genomics Platform"/>
            <person name="Cuomo C."/>
            <person name="Earl A."/>
            <person name="Findley K."/>
            <person name="Lee S.C."/>
            <person name="Walker B."/>
            <person name="Young S."/>
            <person name="Zeng Q."/>
            <person name="Gargeya S."/>
            <person name="Fitzgerald M."/>
            <person name="Haas B."/>
            <person name="Abouelleil A."/>
            <person name="Allen A.W."/>
            <person name="Alvarado L."/>
            <person name="Arachchi H.M."/>
            <person name="Berlin A.M."/>
            <person name="Chapman S.B."/>
            <person name="Gainer-Dewar J."/>
            <person name="Goldberg J."/>
            <person name="Griggs A."/>
            <person name="Gujja S."/>
            <person name="Hansen M."/>
            <person name="Howarth C."/>
            <person name="Imamovic A."/>
            <person name="Ireland A."/>
            <person name="Larimer J."/>
            <person name="McCowan C."/>
            <person name="Murphy C."/>
            <person name="Pearson M."/>
            <person name="Poon T.W."/>
            <person name="Priest M."/>
            <person name="Roberts A."/>
            <person name="Saif S."/>
            <person name="Shea T."/>
            <person name="Sisk P."/>
            <person name="Sykes S."/>
            <person name="Wortman J."/>
            <person name="Nusbaum C."/>
            <person name="Birren B."/>
        </authorList>
    </citation>
    <scope>NUCLEOTIDE SEQUENCE [LARGE SCALE GENOMIC DNA]</scope>
    <source>
        <strain evidence="3">1006PhL</strain>
    </source>
</reference>
<dbReference type="InterPro" id="IPR036047">
    <property type="entry name" value="F-box-like_dom_sf"/>
</dbReference>
<dbReference type="SUPFAM" id="SSF81383">
    <property type="entry name" value="F-box domain"/>
    <property type="match status" value="1"/>
</dbReference>
<dbReference type="CDD" id="cd09917">
    <property type="entry name" value="F-box_SF"/>
    <property type="match status" value="1"/>
</dbReference>